<dbReference type="EMBL" id="CAMGZC010000149">
    <property type="protein sequence ID" value="CAI0644169.1"/>
    <property type="molecule type" value="Genomic_DNA"/>
</dbReference>
<reference evidence="1" key="1">
    <citation type="submission" date="2022-08" db="EMBL/GenBank/DDBJ databases">
        <authorList>
            <person name="Giroux E."/>
            <person name="Giroux E."/>
        </authorList>
    </citation>
    <scope>NUCLEOTIDE SEQUENCE</scope>
    <source>
        <strain evidence="1">H1091258</strain>
    </source>
</reference>
<evidence type="ECO:0000313" key="1">
    <source>
        <dbReference type="EMBL" id="CAI0644169.1"/>
    </source>
</evidence>
<name>A0A9W4RME9_9PEZI</name>
<evidence type="ECO:0000313" key="2">
    <source>
        <dbReference type="Proteomes" id="UP001152533"/>
    </source>
</evidence>
<proteinExistence type="predicted"/>
<dbReference type="Proteomes" id="UP001152533">
    <property type="component" value="Unassembled WGS sequence"/>
</dbReference>
<organism evidence="1 2">
    <name type="scientific">Colletotrichum noveboracense</name>
    <dbReference type="NCBI Taxonomy" id="2664923"/>
    <lineage>
        <taxon>Eukaryota</taxon>
        <taxon>Fungi</taxon>
        <taxon>Dikarya</taxon>
        <taxon>Ascomycota</taxon>
        <taxon>Pezizomycotina</taxon>
        <taxon>Sordariomycetes</taxon>
        <taxon>Hypocreomycetidae</taxon>
        <taxon>Glomerellales</taxon>
        <taxon>Glomerellaceae</taxon>
        <taxon>Colletotrichum</taxon>
        <taxon>Colletotrichum gloeosporioides species complex</taxon>
    </lineage>
</organism>
<protein>
    <recommendedName>
        <fullName evidence="3">BTB domain-containing protein</fullName>
    </recommendedName>
</protein>
<sequence>MTEGVSHKLDPNGDVLLTLHPSTSPFAPWDERASAATVGKGERLTSQNGRSPDMHVTYKAESIKYLLSSRHLALASRYFASMLKWTGKEASTRKIDGLHYVDASGWDAQAFLVVMKAMHGKFRGISRCVDLEMLAKVAAIVDYYDCHESLEPLSTIWIEMLSRASPLPKTCDRDLLLWLLVSFVFRNETIFQHVTKTAIRETKGPLPSLDRLPIRSSITDAIDQRREDIIERILKMLENQAERFRNGSSGCKFECSATLLGLLVKNMAEHRLSHPTPSRPYTGYSVTGLERSIRAFKNPPSCCPLSPFIVPTRIEKYDNITAGLEIKEFLSDEDIADS</sequence>
<keyword evidence="2" id="KW-1185">Reference proteome</keyword>
<comment type="caution">
    <text evidence="1">The sequence shown here is derived from an EMBL/GenBank/DDBJ whole genome shotgun (WGS) entry which is preliminary data.</text>
</comment>
<accession>A0A9W4RME9</accession>
<gene>
    <name evidence="1" type="ORF">CGXH109_LOCUS32893</name>
</gene>
<dbReference type="AlphaFoldDB" id="A0A9W4RME9"/>
<evidence type="ECO:0008006" key="3">
    <source>
        <dbReference type="Google" id="ProtNLM"/>
    </source>
</evidence>